<keyword evidence="1" id="KW-0812">Transmembrane</keyword>
<organism evidence="2 3">
    <name type="scientific">Methylocucumis oryzae</name>
    <dbReference type="NCBI Taxonomy" id="1632867"/>
    <lineage>
        <taxon>Bacteria</taxon>
        <taxon>Pseudomonadati</taxon>
        <taxon>Pseudomonadota</taxon>
        <taxon>Gammaproteobacteria</taxon>
        <taxon>Methylococcales</taxon>
        <taxon>Methylococcaceae</taxon>
        <taxon>Methylocucumis</taxon>
    </lineage>
</organism>
<evidence type="ECO:0000313" key="2">
    <source>
        <dbReference type="EMBL" id="KJV07830.1"/>
    </source>
</evidence>
<sequence length="346" mass="38971">MLSALFACYTQTDQITLNFYGPEHTINTVAYHDLSQVLTTQPNYLRDKIVVFGPSVDLGQEVKGGTIDNGFSLISSTELLATTIANLKAQKLLNRPDKIAIGISYSVLTISLLFLSMVCRPNKLLSYLALFGLGYFGLTLSLINYFNIWLPYLLILAQLTVIAFIHSAQQYANKRHQLSQIYQHKIPAPLLNDFNNGQSAQHEDGKRYTGISFATDGEGFTQLGASKGEQWLAQFMQAYQPMVERCIREHQGTVKDWAGDGMLAIWLDKQPPKTNTLHRQRPSQMTDKNLSNDIRHQALCAALALTRAVADFNQNYGVSFPIRIGINYGPFWLSFNQDLKSFWRYG</sequence>
<protein>
    <recommendedName>
        <fullName evidence="4">Guanylate cyclase domain-containing protein</fullName>
    </recommendedName>
</protein>
<accession>A0A0F3IM30</accession>
<evidence type="ECO:0008006" key="4">
    <source>
        <dbReference type="Google" id="ProtNLM"/>
    </source>
</evidence>
<keyword evidence="1" id="KW-1133">Transmembrane helix</keyword>
<dbReference type="SUPFAM" id="SSF55073">
    <property type="entry name" value="Nucleotide cyclase"/>
    <property type="match status" value="1"/>
</dbReference>
<evidence type="ECO:0000313" key="3">
    <source>
        <dbReference type="Proteomes" id="UP000033684"/>
    </source>
</evidence>
<dbReference type="Proteomes" id="UP000033684">
    <property type="component" value="Unassembled WGS sequence"/>
</dbReference>
<gene>
    <name evidence="2" type="ORF">VZ94_01860</name>
</gene>
<keyword evidence="1" id="KW-0472">Membrane</keyword>
<proteinExistence type="predicted"/>
<comment type="caution">
    <text evidence="2">The sequence shown here is derived from an EMBL/GenBank/DDBJ whole genome shotgun (WGS) entry which is preliminary data.</text>
</comment>
<name>A0A0F3IM30_9GAMM</name>
<feature type="transmembrane region" description="Helical" evidence="1">
    <location>
        <begin position="99"/>
        <end position="117"/>
    </location>
</feature>
<dbReference type="AlphaFoldDB" id="A0A0F3IM30"/>
<reference evidence="2 3" key="2">
    <citation type="journal article" date="2016" name="Microb. Ecol.">
        <title>Genome Characteristics of a Novel Type I Methanotroph (Sn10-6) Isolated from a Flooded Indian Rice Field.</title>
        <authorList>
            <person name="Rahalkar M.C."/>
            <person name="Pandit P.S."/>
            <person name="Dhakephalkar P.K."/>
            <person name="Pore S."/>
            <person name="Arora P."/>
            <person name="Kapse N."/>
        </authorList>
    </citation>
    <scope>NUCLEOTIDE SEQUENCE [LARGE SCALE GENOMIC DNA]</scope>
    <source>
        <strain evidence="2 3">Sn10-6</strain>
    </source>
</reference>
<reference evidence="3" key="1">
    <citation type="submission" date="2015-03" db="EMBL/GenBank/DDBJ databases">
        <title>Draft genome sequence of a novel methanotroph (Sn10-6) isolated from flooded ricefield rhizosphere in India.</title>
        <authorList>
            <person name="Pandit P.S."/>
            <person name="Pore S.D."/>
            <person name="Arora P."/>
            <person name="Kapse N.G."/>
            <person name="Dhakephalkar P.K."/>
            <person name="Rahalkar M.C."/>
        </authorList>
    </citation>
    <scope>NUCLEOTIDE SEQUENCE [LARGE SCALE GENOMIC DNA]</scope>
    <source>
        <strain evidence="3">Sn10-6</strain>
    </source>
</reference>
<dbReference type="InterPro" id="IPR029787">
    <property type="entry name" value="Nucleotide_cyclase"/>
</dbReference>
<keyword evidence="3" id="KW-1185">Reference proteome</keyword>
<dbReference type="EMBL" id="LAJX01000015">
    <property type="protein sequence ID" value="KJV07830.1"/>
    <property type="molecule type" value="Genomic_DNA"/>
</dbReference>
<feature type="transmembrane region" description="Helical" evidence="1">
    <location>
        <begin position="124"/>
        <end position="143"/>
    </location>
</feature>
<feature type="transmembrane region" description="Helical" evidence="1">
    <location>
        <begin position="149"/>
        <end position="168"/>
    </location>
</feature>
<evidence type="ECO:0000256" key="1">
    <source>
        <dbReference type="SAM" id="Phobius"/>
    </source>
</evidence>
<dbReference type="Gene3D" id="3.30.70.1230">
    <property type="entry name" value="Nucleotide cyclase"/>
    <property type="match status" value="1"/>
</dbReference>